<dbReference type="InterPro" id="IPR025590">
    <property type="entry name" value="DUF4348"/>
</dbReference>
<sequence>MNQKAIVLLFFIAFLFFNCKNEIVKQKIKKQEITEQKDKNAAKQNPKVANENFEMFLDKFSQDSIFQISRVKFPLKVKEIDLESMVELDENKSDFKERTILKSDYTKLDFTYPKDALTRELDRYTQKIKIKNNRAVVEIRGVDNGIYSDFYFEKIDGKWFLQTWKEQST</sequence>
<evidence type="ECO:0000313" key="1">
    <source>
        <dbReference type="EMBL" id="SHM85798.1"/>
    </source>
</evidence>
<reference evidence="2" key="1">
    <citation type="submission" date="2016-11" db="EMBL/GenBank/DDBJ databases">
        <authorList>
            <person name="Varghese N."/>
            <person name="Submissions S."/>
        </authorList>
    </citation>
    <scope>NUCLEOTIDE SEQUENCE [LARGE SCALE GENOMIC DNA]</scope>
    <source>
        <strain evidence="2">DSM 1811</strain>
    </source>
</reference>
<keyword evidence="2" id="KW-1185">Reference proteome</keyword>
<dbReference type="AlphaFoldDB" id="A0A1M7M529"/>
<organism evidence="1 2">
    <name type="scientific">Flavobacterium saccharophilum</name>
    <dbReference type="NCBI Taxonomy" id="29534"/>
    <lineage>
        <taxon>Bacteria</taxon>
        <taxon>Pseudomonadati</taxon>
        <taxon>Bacteroidota</taxon>
        <taxon>Flavobacteriia</taxon>
        <taxon>Flavobacteriales</taxon>
        <taxon>Flavobacteriaceae</taxon>
        <taxon>Flavobacterium</taxon>
    </lineage>
</organism>
<gene>
    <name evidence="1" type="ORF">SAMN05444366_4355</name>
</gene>
<dbReference type="Pfam" id="PF14254">
    <property type="entry name" value="DUF4348"/>
    <property type="match status" value="1"/>
</dbReference>
<dbReference type="STRING" id="29534.SAMN05444366_4355"/>
<dbReference type="RefSeq" id="WP_072975770.1">
    <property type="nucleotide sequence ID" value="NZ_FRBY01000007.1"/>
</dbReference>
<dbReference type="Gene3D" id="3.10.450.410">
    <property type="match status" value="1"/>
</dbReference>
<proteinExistence type="predicted"/>
<dbReference type="EMBL" id="FRBY01000007">
    <property type="protein sequence ID" value="SHM85798.1"/>
    <property type="molecule type" value="Genomic_DNA"/>
</dbReference>
<accession>A0A1M7M529</accession>
<name>A0A1M7M529_9FLAO</name>
<dbReference type="Proteomes" id="UP000184121">
    <property type="component" value="Unassembled WGS sequence"/>
</dbReference>
<evidence type="ECO:0000313" key="2">
    <source>
        <dbReference type="Proteomes" id="UP000184121"/>
    </source>
</evidence>
<protein>
    <recommendedName>
        <fullName evidence="3">DUF4348 domain-containing protein</fullName>
    </recommendedName>
</protein>
<dbReference type="OrthoDB" id="1043604at2"/>
<evidence type="ECO:0008006" key="3">
    <source>
        <dbReference type="Google" id="ProtNLM"/>
    </source>
</evidence>